<dbReference type="RefSeq" id="WP_081792245.1">
    <property type="nucleotide sequence ID" value="NZ_BAWF01000009.1"/>
</dbReference>
<gene>
    <name evidence="3" type="ORF">RW1_009_00310</name>
</gene>
<evidence type="ECO:0000313" key="3">
    <source>
        <dbReference type="EMBL" id="GAF43607.1"/>
    </source>
</evidence>
<dbReference type="Proteomes" id="UP000019491">
    <property type="component" value="Unassembled WGS sequence"/>
</dbReference>
<evidence type="ECO:0000256" key="1">
    <source>
        <dbReference type="SAM" id="MobiDB-lite"/>
    </source>
</evidence>
<dbReference type="AlphaFoldDB" id="X0PYU9"/>
<evidence type="ECO:0000259" key="2">
    <source>
        <dbReference type="Pfam" id="PF13452"/>
    </source>
</evidence>
<dbReference type="EMBL" id="BAWF01000009">
    <property type="protein sequence ID" value="GAF43607.1"/>
    <property type="molecule type" value="Genomic_DNA"/>
</dbReference>
<dbReference type="OrthoDB" id="4235906at2"/>
<proteinExistence type="predicted"/>
<comment type="caution">
    <text evidence="3">The sequence shown here is derived from an EMBL/GenBank/DDBJ whole genome shotgun (WGS) entry which is preliminary data.</text>
</comment>
<sequence>MTWGTIDDQSVQEAGKLIGVPLRRERMQWVEQASRDAIRHFVWGIGDNNPLWLDEAYAQGTRWGGVLAPPCFLYAVDYTVVAPKLPGVQWIYAGTDWTWFDVVRMDDKFDVRASLSGQREMSGKTFSRWVLQDGEIDYRRRDDGDLVARAIGHCARTPRSRSAKPSAESASTPERGTRYTPEQLAAIEEQVLAEAPSGAKTRFWEDVNEGDVVPSVVKGPLSIVDIVAWYSATQGAQPYGGVHGDALRYRKRHEDFHINETTGAKDSAGRGHLEAQTGQDVGMGGAYDVGPQRIAWAGQMLANWLGDEGFLHKLNVEVRRPNLVGDTTWWHGEVTAKWQADGHNLLSVRIWAVNQQEIRTAWGDAVVVLPSRQRGPVTLPLAKEYDVPDQTEEEPA</sequence>
<feature type="domain" description="FAS1-like dehydratase" evidence="2">
    <location>
        <begin position="31"/>
        <end position="121"/>
    </location>
</feature>
<protein>
    <recommendedName>
        <fullName evidence="2">FAS1-like dehydratase domain-containing protein</fullName>
    </recommendedName>
</protein>
<accession>X0PYU9</accession>
<dbReference type="SUPFAM" id="SSF54637">
    <property type="entry name" value="Thioesterase/thiol ester dehydrase-isomerase"/>
    <property type="match status" value="2"/>
</dbReference>
<dbReference type="InterPro" id="IPR029069">
    <property type="entry name" value="HotDog_dom_sf"/>
</dbReference>
<evidence type="ECO:0000313" key="4">
    <source>
        <dbReference type="Proteomes" id="UP000019491"/>
    </source>
</evidence>
<dbReference type="Pfam" id="PF13452">
    <property type="entry name" value="FAS1_DH_region"/>
    <property type="match status" value="1"/>
</dbReference>
<name>X0PYU9_RHOWR</name>
<reference evidence="3 4" key="1">
    <citation type="submission" date="2014-02" db="EMBL/GenBank/DDBJ databases">
        <title>Whole genome shotgun sequence of Rhodococcus wratislaviensis NBRC 100605.</title>
        <authorList>
            <person name="Hosoyama A."/>
            <person name="Tsuchikane K."/>
            <person name="Yoshida I."/>
            <person name="Ohji S."/>
            <person name="Ichikawa N."/>
            <person name="Yamazoe A."/>
            <person name="Fujita N."/>
        </authorList>
    </citation>
    <scope>NUCLEOTIDE SEQUENCE [LARGE SCALE GENOMIC DNA]</scope>
    <source>
        <strain evidence="3 4">NBRC 100605</strain>
    </source>
</reference>
<organism evidence="3 4">
    <name type="scientific">Rhodococcus wratislaviensis NBRC 100605</name>
    <dbReference type="NCBI Taxonomy" id="1219028"/>
    <lineage>
        <taxon>Bacteria</taxon>
        <taxon>Bacillati</taxon>
        <taxon>Actinomycetota</taxon>
        <taxon>Actinomycetes</taxon>
        <taxon>Mycobacteriales</taxon>
        <taxon>Nocardiaceae</taxon>
        <taxon>Rhodococcus</taxon>
    </lineage>
</organism>
<dbReference type="InterPro" id="IPR039569">
    <property type="entry name" value="FAS1-like_DH_region"/>
</dbReference>
<dbReference type="Gene3D" id="3.10.129.10">
    <property type="entry name" value="Hotdog Thioesterase"/>
    <property type="match status" value="2"/>
</dbReference>
<keyword evidence="4" id="KW-1185">Reference proteome</keyword>
<feature type="region of interest" description="Disordered" evidence="1">
    <location>
        <begin position="156"/>
        <end position="179"/>
    </location>
</feature>